<dbReference type="InterPro" id="IPR036625">
    <property type="entry name" value="E3-bd_dom_sf"/>
</dbReference>
<keyword evidence="5 10" id="KW-0450">Lipoyl</keyword>
<dbReference type="Gene3D" id="3.30.559.10">
    <property type="entry name" value="Chloramphenicol acetyltransferase-like domain"/>
    <property type="match status" value="1"/>
</dbReference>
<evidence type="ECO:0000259" key="12">
    <source>
        <dbReference type="PROSITE" id="PS50968"/>
    </source>
</evidence>
<evidence type="ECO:0000256" key="4">
    <source>
        <dbReference type="ARBA" id="ARBA00022679"/>
    </source>
</evidence>
<keyword evidence="6" id="KW-0809">Transit peptide</keyword>
<dbReference type="GO" id="GO:0005829">
    <property type="term" value="C:cytosol"/>
    <property type="evidence" value="ECO:0007669"/>
    <property type="project" value="UniProtKB-ARBA"/>
</dbReference>
<dbReference type="PROSITE" id="PS00189">
    <property type="entry name" value="LIPOYL"/>
    <property type="match status" value="1"/>
</dbReference>
<dbReference type="PANTHER" id="PTHR43178">
    <property type="entry name" value="DIHYDROLIPOAMIDE ACETYLTRANSFERASE COMPONENT OF PYRUVATE DEHYDROGENASE COMPLEX"/>
    <property type="match status" value="1"/>
</dbReference>
<keyword evidence="8 10" id="KW-0012">Acyltransferase</keyword>
<dbReference type="Pfam" id="PF02817">
    <property type="entry name" value="E3_binding"/>
    <property type="match status" value="1"/>
</dbReference>
<feature type="region of interest" description="Disordered" evidence="11">
    <location>
        <begin position="1"/>
        <end position="24"/>
    </location>
</feature>
<dbReference type="EMBL" id="JABFUD020000010">
    <property type="protein sequence ID" value="KAI5074818.1"/>
    <property type="molecule type" value="Genomic_DNA"/>
</dbReference>
<dbReference type="InterPro" id="IPR000089">
    <property type="entry name" value="Biotin_lipoyl"/>
</dbReference>
<dbReference type="OrthoDB" id="15567at2759"/>
<evidence type="ECO:0000256" key="5">
    <source>
        <dbReference type="ARBA" id="ARBA00022823"/>
    </source>
</evidence>
<sequence>MILEKTSSTKAASFQSPDVQTDYEQQDTTSRISALLNELQNRALEVRMIRQAARKLMACKSLAAPKSLVLDSQLRLYKKTFMSRGIVNSCQTSISLHSLKGRRFCVGSFTTRNCINLGREFSTCAQHATEPGGIIEVPLAQTGEGIADCELLSWLIKEGDDIDEFQPICSVQSDKATIEITSRYKGKVSRLNFLPGDVIKVGESLLELISDSTSVHSSSKDKIFEEESDLCRKRDPDGDVGNSNRRVLSTPTVRQLARSHGIKLENISGSGKDGRVLKEDVLKLLDVKEGLNEEMAMMSTIAPKEELATSVPGGEQVGRCVEQGKEVFVTTVDLPEIEKDTTIHVRGYQRTMVKAMTAAAAIPHFYLVDEVKLDALVNLRKTLQDSYTEQAVKLTYLPFMIKALSVALLRYPLMNSTFSEEASTICCRGSHNVGVAVATPHGLAVPNIKNVQQLSVVEIAKELARLTQLATASKLSAEDVSGGTITVSNFGSIGGKVGYPLLNLHEVAIGAFGRIRKTPCFAEDGSIYPASIMNVTWAADHRVLDGATLAKFFSEWKSLLEQPERLVVQLR</sequence>
<keyword evidence="4 10" id="KW-0808">Transferase</keyword>
<dbReference type="InterPro" id="IPR003016">
    <property type="entry name" value="2-oxoA_DH_lipoyl-BS"/>
</dbReference>
<evidence type="ECO:0000256" key="6">
    <source>
        <dbReference type="ARBA" id="ARBA00022946"/>
    </source>
</evidence>
<keyword evidence="7" id="KW-0496">Mitochondrion</keyword>
<dbReference type="SUPFAM" id="SSF47005">
    <property type="entry name" value="Peripheral subunit-binding domain of 2-oxo acid dehydrogenase complex"/>
    <property type="match status" value="1"/>
</dbReference>
<dbReference type="InterPro" id="IPR004167">
    <property type="entry name" value="PSBD"/>
</dbReference>
<feature type="domain" description="Peripheral subunit-binding (PSBD)" evidence="13">
    <location>
        <begin position="248"/>
        <end position="285"/>
    </location>
</feature>
<name>A0A9D4UVK6_ADICA</name>
<comment type="catalytic activity">
    <reaction evidence="9">
        <text>N(6)-[(R)-dihydrolipoyl]-L-lysyl-[protein] + 2-methylpropanoyl-CoA = N(6)-[(R)-S(8)-2-methylpropanoyldihydrolipoyl]-L-lysyl-[protein] + CoA</text>
        <dbReference type="Rhea" id="RHEA:18865"/>
        <dbReference type="Rhea" id="RHEA-COMP:10475"/>
        <dbReference type="Rhea" id="RHEA-COMP:10497"/>
        <dbReference type="ChEBI" id="CHEBI:57287"/>
        <dbReference type="ChEBI" id="CHEBI:57338"/>
        <dbReference type="ChEBI" id="CHEBI:83100"/>
        <dbReference type="ChEBI" id="CHEBI:83142"/>
        <dbReference type="EC" id="2.3.1.168"/>
    </reaction>
    <physiologicalReaction direction="left-to-right" evidence="9">
        <dbReference type="Rhea" id="RHEA:18866"/>
    </physiologicalReaction>
</comment>
<proteinExistence type="inferred from homology"/>
<evidence type="ECO:0000313" key="15">
    <source>
        <dbReference type="Proteomes" id="UP000886520"/>
    </source>
</evidence>
<comment type="similarity">
    <text evidence="3 10">Belongs to the 2-oxoacid dehydrogenase family.</text>
</comment>
<protein>
    <recommendedName>
        <fullName evidence="10">Dihydrolipoamide acetyltransferase component of pyruvate dehydrogenase complex</fullName>
        <ecNumber evidence="10">2.3.1.-</ecNumber>
    </recommendedName>
</protein>
<feature type="domain" description="Lipoyl-binding" evidence="12">
    <location>
        <begin position="134"/>
        <end position="209"/>
    </location>
</feature>
<accession>A0A9D4UVK6</accession>
<dbReference type="Gene3D" id="4.10.320.10">
    <property type="entry name" value="E3-binding domain"/>
    <property type="match status" value="1"/>
</dbReference>
<evidence type="ECO:0000256" key="7">
    <source>
        <dbReference type="ARBA" id="ARBA00023128"/>
    </source>
</evidence>
<dbReference type="Pfam" id="PF00198">
    <property type="entry name" value="2-oxoacid_dh"/>
    <property type="match status" value="1"/>
</dbReference>
<dbReference type="GO" id="GO:0005759">
    <property type="term" value="C:mitochondrial matrix"/>
    <property type="evidence" value="ECO:0007669"/>
    <property type="project" value="UniProtKB-SubCell"/>
</dbReference>
<dbReference type="InterPro" id="IPR050743">
    <property type="entry name" value="2-oxoacid_DH_E2_comp"/>
</dbReference>
<dbReference type="PROSITE" id="PS50968">
    <property type="entry name" value="BIOTINYL_LIPOYL"/>
    <property type="match status" value="1"/>
</dbReference>
<evidence type="ECO:0000256" key="8">
    <source>
        <dbReference type="ARBA" id="ARBA00023315"/>
    </source>
</evidence>
<dbReference type="PROSITE" id="PS51826">
    <property type="entry name" value="PSBD"/>
    <property type="match status" value="1"/>
</dbReference>
<dbReference type="GO" id="GO:0043754">
    <property type="term" value="F:dihydrolipoamide branched chain acyltransferase activity"/>
    <property type="evidence" value="ECO:0007669"/>
    <property type="project" value="UniProtKB-EC"/>
</dbReference>
<dbReference type="AlphaFoldDB" id="A0A9D4UVK6"/>
<comment type="subcellular location">
    <subcellularLocation>
        <location evidence="2">Mitochondrion matrix</location>
    </subcellularLocation>
</comment>
<evidence type="ECO:0000256" key="11">
    <source>
        <dbReference type="SAM" id="MobiDB-lite"/>
    </source>
</evidence>
<comment type="caution">
    <text evidence="14">The sequence shown here is derived from an EMBL/GenBank/DDBJ whole genome shotgun (WGS) entry which is preliminary data.</text>
</comment>
<dbReference type="CDD" id="cd06849">
    <property type="entry name" value="lipoyl_domain"/>
    <property type="match status" value="1"/>
</dbReference>
<dbReference type="InterPro" id="IPR011053">
    <property type="entry name" value="Single_hybrid_motif"/>
</dbReference>
<evidence type="ECO:0000256" key="1">
    <source>
        <dbReference type="ARBA" id="ARBA00001938"/>
    </source>
</evidence>
<evidence type="ECO:0000256" key="3">
    <source>
        <dbReference type="ARBA" id="ARBA00007317"/>
    </source>
</evidence>
<evidence type="ECO:0000256" key="9">
    <source>
        <dbReference type="ARBA" id="ARBA00051775"/>
    </source>
</evidence>
<dbReference type="SUPFAM" id="SSF52777">
    <property type="entry name" value="CoA-dependent acyltransferases"/>
    <property type="match status" value="1"/>
</dbReference>
<dbReference type="InterPro" id="IPR023213">
    <property type="entry name" value="CAT-like_dom_sf"/>
</dbReference>
<dbReference type="GO" id="GO:0016407">
    <property type="term" value="F:acetyltransferase activity"/>
    <property type="evidence" value="ECO:0007669"/>
    <property type="project" value="TreeGrafter"/>
</dbReference>
<dbReference type="GO" id="GO:0031405">
    <property type="term" value="F:lipoic acid binding"/>
    <property type="evidence" value="ECO:0007669"/>
    <property type="project" value="TreeGrafter"/>
</dbReference>
<evidence type="ECO:0000256" key="2">
    <source>
        <dbReference type="ARBA" id="ARBA00004305"/>
    </source>
</evidence>
<keyword evidence="15" id="KW-1185">Reference proteome</keyword>
<reference evidence="14" key="1">
    <citation type="submission" date="2021-01" db="EMBL/GenBank/DDBJ databases">
        <title>Adiantum capillus-veneris genome.</title>
        <authorList>
            <person name="Fang Y."/>
            <person name="Liao Q."/>
        </authorList>
    </citation>
    <scope>NUCLEOTIDE SEQUENCE</scope>
    <source>
        <strain evidence="14">H3</strain>
        <tissue evidence="14">Leaf</tissue>
    </source>
</reference>
<evidence type="ECO:0000256" key="10">
    <source>
        <dbReference type="RuleBase" id="RU003423"/>
    </source>
</evidence>
<dbReference type="FunFam" id="4.10.320.10:FF:000002">
    <property type="entry name" value="Dihydrolipoamide acetyltransferase component of pyruvate dehydrogenase complex"/>
    <property type="match status" value="1"/>
</dbReference>
<dbReference type="PANTHER" id="PTHR43178:SF14">
    <property type="entry name" value="LIPOAMIDE ACYLTRANSFERASE COMPONENT OF BRANCHED-CHAIN ALPHA-KETO ACID DEHYDROGENASE COMPLEX, MITOCHONDRIAL"/>
    <property type="match status" value="1"/>
</dbReference>
<dbReference type="SUPFAM" id="SSF51230">
    <property type="entry name" value="Single hybrid motif"/>
    <property type="match status" value="1"/>
</dbReference>
<evidence type="ECO:0000313" key="14">
    <source>
        <dbReference type="EMBL" id="KAI5074818.1"/>
    </source>
</evidence>
<organism evidence="14 15">
    <name type="scientific">Adiantum capillus-veneris</name>
    <name type="common">Maidenhair fern</name>
    <dbReference type="NCBI Taxonomy" id="13818"/>
    <lineage>
        <taxon>Eukaryota</taxon>
        <taxon>Viridiplantae</taxon>
        <taxon>Streptophyta</taxon>
        <taxon>Embryophyta</taxon>
        <taxon>Tracheophyta</taxon>
        <taxon>Polypodiopsida</taxon>
        <taxon>Polypodiidae</taxon>
        <taxon>Polypodiales</taxon>
        <taxon>Pteridineae</taxon>
        <taxon>Pteridaceae</taxon>
        <taxon>Vittarioideae</taxon>
        <taxon>Adiantum</taxon>
    </lineage>
</organism>
<dbReference type="Proteomes" id="UP000886520">
    <property type="component" value="Chromosome 10"/>
</dbReference>
<evidence type="ECO:0000259" key="13">
    <source>
        <dbReference type="PROSITE" id="PS51826"/>
    </source>
</evidence>
<comment type="cofactor">
    <cofactor evidence="1 10">
        <name>(R)-lipoate</name>
        <dbReference type="ChEBI" id="CHEBI:83088"/>
    </cofactor>
</comment>
<dbReference type="Pfam" id="PF00364">
    <property type="entry name" value="Biotin_lipoyl"/>
    <property type="match status" value="1"/>
</dbReference>
<dbReference type="EC" id="2.3.1.-" evidence="10"/>
<dbReference type="FunFam" id="2.40.50.100:FF:000013">
    <property type="entry name" value="Dihydrolipoamide acetyltransferase component of pyruvate dehydrogenase complex"/>
    <property type="match status" value="1"/>
</dbReference>
<dbReference type="FunFam" id="3.30.559.10:FF:000007">
    <property type="entry name" value="Dihydrolipoamide acetyltransferase component of pyruvate dehydrogenase complex"/>
    <property type="match status" value="1"/>
</dbReference>
<dbReference type="Gene3D" id="2.40.50.100">
    <property type="match status" value="1"/>
</dbReference>
<gene>
    <name evidence="14" type="ORF">GOP47_0010779</name>
</gene>
<dbReference type="InterPro" id="IPR001078">
    <property type="entry name" value="2-oxoacid_DH_actylTfrase"/>
</dbReference>